<dbReference type="EMBL" id="OCNK01000002">
    <property type="protein sequence ID" value="SOD97647.1"/>
    <property type="molecule type" value="Genomic_DNA"/>
</dbReference>
<proteinExistence type="predicted"/>
<dbReference type="RefSeq" id="WP_143278418.1">
    <property type="nucleotide sequence ID" value="NZ_OCNK01000002.1"/>
</dbReference>
<evidence type="ECO:0008006" key="3">
    <source>
        <dbReference type="Google" id="ProtNLM"/>
    </source>
</evidence>
<sequence length="151" mass="15243">MNVPPKPSRTVAALVAGTATTAYYATPDLVTSRRARGWVKAGLVAISSAAAVPEVRAAWAGSREQQDPDGVTLGSLPLRSKVVVFGVVGAALACAVSGARIAERWAFRHGEARAAAGKRLPHTGPALVYGAVATGLALLPAPSPTPGAAPE</sequence>
<name>A0A286GQ29_9ACTN</name>
<reference evidence="2" key="1">
    <citation type="submission" date="2017-09" db="EMBL/GenBank/DDBJ databases">
        <authorList>
            <person name="Varghese N."/>
            <person name="Submissions S."/>
        </authorList>
    </citation>
    <scope>NUCLEOTIDE SEQUENCE [LARGE SCALE GENOMIC DNA]</scope>
    <source>
        <strain evidence="2">DSM 44270</strain>
    </source>
</reference>
<dbReference type="OrthoDB" id="5197139at2"/>
<dbReference type="AlphaFoldDB" id="A0A286GQ29"/>
<evidence type="ECO:0000313" key="2">
    <source>
        <dbReference type="Proteomes" id="UP000219482"/>
    </source>
</evidence>
<accession>A0A286GQ29</accession>
<gene>
    <name evidence="1" type="ORF">SAMN06272739_1569</name>
</gene>
<evidence type="ECO:0000313" key="1">
    <source>
        <dbReference type="EMBL" id="SOD97647.1"/>
    </source>
</evidence>
<protein>
    <recommendedName>
        <fullName evidence="3">Peptidase S9</fullName>
    </recommendedName>
</protein>
<organism evidence="1 2">
    <name type="scientific">Blastococcus haudaquaticus</name>
    <dbReference type="NCBI Taxonomy" id="1938745"/>
    <lineage>
        <taxon>Bacteria</taxon>
        <taxon>Bacillati</taxon>
        <taxon>Actinomycetota</taxon>
        <taxon>Actinomycetes</taxon>
        <taxon>Geodermatophilales</taxon>
        <taxon>Geodermatophilaceae</taxon>
        <taxon>Blastococcus</taxon>
    </lineage>
</organism>
<dbReference type="Proteomes" id="UP000219482">
    <property type="component" value="Unassembled WGS sequence"/>
</dbReference>
<keyword evidence="2" id="KW-1185">Reference proteome</keyword>